<feature type="non-terminal residue" evidence="2">
    <location>
        <position position="45"/>
    </location>
</feature>
<keyword evidence="3" id="KW-1185">Reference proteome</keyword>
<evidence type="ECO:0000256" key="1">
    <source>
        <dbReference type="SAM" id="MobiDB-lite"/>
    </source>
</evidence>
<dbReference type="Proteomes" id="UP000265520">
    <property type="component" value="Unassembled WGS sequence"/>
</dbReference>
<protein>
    <submittedName>
        <fullName evidence="2">Uncharacterized protein</fullName>
    </submittedName>
</protein>
<sequence length="45" mass="5103">MGELPYGKEPKPFKGFAWKQVPKKGEKKPKSFKDNVETTKGELPP</sequence>
<reference evidence="2 3" key="1">
    <citation type="journal article" date="2018" name="Front. Plant Sci.">
        <title>Red Clover (Trifolium pratense) and Zigzag Clover (T. medium) - A Picture of Genomic Similarities and Differences.</title>
        <authorList>
            <person name="Dluhosova J."/>
            <person name="Istvanek J."/>
            <person name="Nedelnik J."/>
            <person name="Repkova J."/>
        </authorList>
    </citation>
    <scope>NUCLEOTIDE SEQUENCE [LARGE SCALE GENOMIC DNA]</scope>
    <source>
        <strain evidence="3">cv. 10/8</strain>
        <tissue evidence="2">Leaf</tissue>
    </source>
</reference>
<evidence type="ECO:0000313" key="2">
    <source>
        <dbReference type="EMBL" id="MCI50732.1"/>
    </source>
</evidence>
<evidence type="ECO:0000313" key="3">
    <source>
        <dbReference type="Proteomes" id="UP000265520"/>
    </source>
</evidence>
<name>A0A392SQN6_9FABA</name>
<feature type="compositionally biased region" description="Basic and acidic residues" evidence="1">
    <location>
        <begin position="28"/>
        <end position="45"/>
    </location>
</feature>
<organism evidence="2 3">
    <name type="scientific">Trifolium medium</name>
    <dbReference type="NCBI Taxonomy" id="97028"/>
    <lineage>
        <taxon>Eukaryota</taxon>
        <taxon>Viridiplantae</taxon>
        <taxon>Streptophyta</taxon>
        <taxon>Embryophyta</taxon>
        <taxon>Tracheophyta</taxon>
        <taxon>Spermatophyta</taxon>
        <taxon>Magnoliopsida</taxon>
        <taxon>eudicotyledons</taxon>
        <taxon>Gunneridae</taxon>
        <taxon>Pentapetalae</taxon>
        <taxon>rosids</taxon>
        <taxon>fabids</taxon>
        <taxon>Fabales</taxon>
        <taxon>Fabaceae</taxon>
        <taxon>Papilionoideae</taxon>
        <taxon>50 kb inversion clade</taxon>
        <taxon>NPAAA clade</taxon>
        <taxon>Hologalegina</taxon>
        <taxon>IRL clade</taxon>
        <taxon>Trifolieae</taxon>
        <taxon>Trifolium</taxon>
    </lineage>
</organism>
<proteinExistence type="predicted"/>
<feature type="region of interest" description="Disordered" evidence="1">
    <location>
        <begin position="1"/>
        <end position="45"/>
    </location>
</feature>
<dbReference type="EMBL" id="LXQA010421102">
    <property type="protein sequence ID" value="MCI50732.1"/>
    <property type="molecule type" value="Genomic_DNA"/>
</dbReference>
<feature type="compositionally biased region" description="Basic and acidic residues" evidence="1">
    <location>
        <begin position="1"/>
        <end position="12"/>
    </location>
</feature>
<accession>A0A392SQN6</accession>
<comment type="caution">
    <text evidence="2">The sequence shown here is derived from an EMBL/GenBank/DDBJ whole genome shotgun (WGS) entry which is preliminary data.</text>
</comment>
<dbReference type="AlphaFoldDB" id="A0A392SQN6"/>